<accession>A0A5Q6RZD7</accession>
<dbReference type="InterPro" id="IPR018688">
    <property type="entry name" value="PpoB2-like"/>
</dbReference>
<protein>
    <submittedName>
        <fullName evidence="2">DUF2182 domain-containing protein</fullName>
    </submittedName>
</protein>
<feature type="transmembrane region" description="Helical" evidence="1">
    <location>
        <begin position="17"/>
        <end position="36"/>
    </location>
</feature>
<feature type="transmembrane region" description="Helical" evidence="1">
    <location>
        <begin position="118"/>
        <end position="136"/>
    </location>
</feature>
<dbReference type="AlphaFoldDB" id="A0A5Q6RZD7"/>
<dbReference type="EMBL" id="VDFQ02000002">
    <property type="protein sequence ID" value="KAA1423329.1"/>
    <property type="molecule type" value="Genomic_DNA"/>
</dbReference>
<keyword evidence="1" id="KW-1133">Transmembrane helix</keyword>
<dbReference type="Pfam" id="PF09948">
    <property type="entry name" value="PpoB2"/>
    <property type="match status" value="1"/>
</dbReference>
<feature type="transmembrane region" description="Helical" evidence="1">
    <location>
        <begin position="56"/>
        <end position="78"/>
    </location>
</feature>
<sequence length="253" mass="26611">MTSTSFVVRTHWYHPEWFAVALAGGAWVALLVAALVEPGHLLGSAQVHPPSHALSHAAVMTVAMMVPFVLPQVAHVAHNSLWQRRYRAPLAYLAGYLGVWILVATASIVAGGLLVSAIGWRPAIVVGFGVAVVAYLSPGRRRLVRQCAMTMPLSPRGWRADRDCALYGVATARRCVATCWVLMTAVMIGHGLIVMATATVLGLLERRRGGDVPRAEGALVIVGLGLLALALSYGVSAGAGPGSPAVPLDGHTH</sequence>
<keyword evidence="1" id="KW-0812">Transmembrane</keyword>
<gene>
    <name evidence="2" type="ORF">FE697_006855</name>
</gene>
<evidence type="ECO:0000313" key="3">
    <source>
        <dbReference type="Proteomes" id="UP000307768"/>
    </source>
</evidence>
<feature type="transmembrane region" description="Helical" evidence="1">
    <location>
        <begin position="90"/>
        <end position="112"/>
    </location>
</feature>
<evidence type="ECO:0000313" key="2">
    <source>
        <dbReference type="EMBL" id="KAA1423329.1"/>
    </source>
</evidence>
<reference evidence="2 3" key="1">
    <citation type="submission" date="2019-09" db="EMBL/GenBank/DDBJ databases">
        <title>Mumia zhuanghuii sp. nov. isolated from the intestinal contents of plateau pika (Ochotona curzoniae) in the Qinghai-Tibet plateau of China.</title>
        <authorList>
            <person name="Tian Z."/>
        </authorList>
    </citation>
    <scope>NUCLEOTIDE SEQUENCE [LARGE SCALE GENOMIC DNA]</scope>
    <source>
        <strain evidence="3">350</strain>
    </source>
</reference>
<proteinExistence type="predicted"/>
<organism evidence="2 3">
    <name type="scientific">Mumia zhuanghuii</name>
    <dbReference type="NCBI Taxonomy" id="2585211"/>
    <lineage>
        <taxon>Bacteria</taxon>
        <taxon>Bacillati</taxon>
        <taxon>Actinomycetota</taxon>
        <taxon>Actinomycetes</taxon>
        <taxon>Propionibacteriales</taxon>
        <taxon>Nocardioidaceae</taxon>
        <taxon>Mumia</taxon>
    </lineage>
</organism>
<evidence type="ECO:0000256" key="1">
    <source>
        <dbReference type="SAM" id="Phobius"/>
    </source>
</evidence>
<dbReference type="Proteomes" id="UP000307768">
    <property type="component" value="Unassembled WGS sequence"/>
</dbReference>
<dbReference type="RefSeq" id="WP_149768848.1">
    <property type="nucleotide sequence ID" value="NZ_VDFQ02000002.1"/>
</dbReference>
<keyword evidence="1" id="KW-0472">Membrane</keyword>
<feature type="transmembrane region" description="Helical" evidence="1">
    <location>
        <begin position="180"/>
        <end position="204"/>
    </location>
</feature>
<comment type="caution">
    <text evidence="2">The sequence shown here is derived from an EMBL/GenBank/DDBJ whole genome shotgun (WGS) entry which is preliminary data.</text>
</comment>
<feature type="transmembrane region" description="Helical" evidence="1">
    <location>
        <begin position="216"/>
        <end position="235"/>
    </location>
</feature>
<name>A0A5Q6RZD7_9ACTN</name>
<dbReference type="OrthoDB" id="164118at2"/>